<feature type="binding site" evidence="1">
    <location>
        <position position="64"/>
    </location>
    <ligand>
        <name>ATP</name>
        <dbReference type="ChEBI" id="CHEBI:30616"/>
    </ligand>
</feature>
<reference evidence="4 5" key="1">
    <citation type="submission" date="2020-04" db="EMBL/GenBank/DDBJ databases">
        <authorList>
            <person name="Laetsch R D."/>
            <person name="Stevens L."/>
            <person name="Kumar S."/>
            <person name="Blaxter L. M."/>
        </authorList>
    </citation>
    <scope>NUCLEOTIDE SEQUENCE [LARGE SCALE GENOMIC DNA]</scope>
</reference>
<dbReference type="InterPro" id="IPR050235">
    <property type="entry name" value="CK1_Ser-Thr_kinase"/>
</dbReference>
<dbReference type="FunFam" id="1.10.510.10:FF:001089">
    <property type="entry name" value="Protein CBG12477"/>
    <property type="match status" value="1"/>
</dbReference>
<dbReference type="SMART" id="SM00220">
    <property type="entry name" value="S_TKc"/>
    <property type="match status" value="1"/>
</dbReference>
<dbReference type="EMBL" id="CADEPM010000007">
    <property type="protein sequence ID" value="CAB3408278.1"/>
    <property type="molecule type" value="Genomic_DNA"/>
</dbReference>
<evidence type="ECO:0000259" key="3">
    <source>
        <dbReference type="PROSITE" id="PS50011"/>
    </source>
</evidence>
<gene>
    <name evidence="4" type="ORF">CBOVIS_LOCUS10076</name>
</gene>
<feature type="compositionally biased region" description="Low complexity" evidence="2">
    <location>
        <begin position="1"/>
        <end position="18"/>
    </location>
</feature>
<evidence type="ECO:0000256" key="1">
    <source>
        <dbReference type="PROSITE-ProRule" id="PRU10141"/>
    </source>
</evidence>
<keyword evidence="1" id="KW-0067">ATP-binding</keyword>
<dbReference type="InterPro" id="IPR017441">
    <property type="entry name" value="Protein_kinase_ATP_BS"/>
</dbReference>
<keyword evidence="1" id="KW-0547">Nucleotide-binding</keyword>
<dbReference type="InterPro" id="IPR000719">
    <property type="entry name" value="Prot_kinase_dom"/>
</dbReference>
<proteinExistence type="predicted"/>
<evidence type="ECO:0000313" key="4">
    <source>
        <dbReference type="EMBL" id="CAB3408278.1"/>
    </source>
</evidence>
<dbReference type="Gene3D" id="1.10.510.10">
    <property type="entry name" value="Transferase(Phosphotransferase) domain 1"/>
    <property type="match status" value="1"/>
</dbReference>
<evidence type="ECO:0000313" key="5">
    <source>
        <dbReference type="Proteomes" id="UP000494206"/>
    </source>
</evidence>
<accession>A0A8S1F2N8</accession>
<comment type="caution">
    <text evidence="4">The sequence shown here is derived from an EMBL/GenBank/DDBJ whole genome shotgun (WGS) entry which is preliminary data.</text>
</comment>
<dbReference type="GO" id="GO:0005524">
    <property type="term" value="F:ATP binding"/>
    <property type="evidence" value="ECO:0007669"/>
    <property type="project" value="UniProtKB-UniRule"/>
</dbReference>
<sequence length="390" mass="44430">MGEPAAAAAAPSASTSTSGDRLPLVNDEIVTDSGKKYKLSAILGDGGYGTVFQSQDGDYKVAVKTEKFSKSQLKIEIHVMRAAMQNNCKHFCELIDCGTKGKDFDYVVMTLLGKDLHKLRSELPDRKFSLNTATRIGIQMLKACEELHRIGYVSRDIKPGNFAPGIKANRQSRTIFMYDFGLARKYIDKNNNVIPSRKEVGWRGTTRYGSLNAHKRLDLGRRDDLESWFYSLVEMTRGTLPWRNVTERANVQRAKEAARTSGRVQFLFETPAQYDKIFTIIDSYSFEAAPDYCLLTKYLNEAREERQLRDREHWDWEDETVSTTVTTITSFSDKELRAKHDQTPTVVGRSDRTNLRLFLFWYSVMINEFKNQVVPTAMLRNKANIALVPA</sequence>
<dbReference type="PROSITE" id="PS50011">
    <property type="entry name" value="PROTEIN_KINASE_DOM"/>
    <property type="match status" value="1"/>
</dbReference>
<organism evidence="4 5">
    <name type="scientific">Caenorhabditis bovis</name>
    <dbReference type="NCBI Taxonomy" id="2654633"/>
    <lineage>
        <taxon>Eukaryota</taxon>
        <taxon>Metazoa</taxon>
        <taxon>Ecdysozoa</taxon>
        <taxon>Nematoda</taxon>
        <taxon>Chromadorea</taxon>
        <taxon>Rhabditida</taxon>
        <taxon>Rhabditina</taxon>
        <taxon>Rhabditomorpha</taxon>
        <taxon>Rhabditoidea</taxon>
        <taxon>Rhabditidae</taxon>
        <taxon>Peloderinae</taxon>
        <taxon>Caenorhabditis</taxon>
    </lineage>
</organism>
<evidence type="ECO:0000256" key="2">
    <source>
        <dbReference type="SAM" id="MobiDB-lite"/>
    </source>
</evidence>
<feature type="domain" description="Protein kinase" evidence="3">
    <location>
        <begin position="37"/>
        <end position="321"/>
    </location>
</feature>
<dbReference type="SUPFAM" id="SSF56112">
    <property type="entry name" value="Protein kinase-like (PK-like)"/>
    <property type="match status" value="1"/>
</dbReference>
<feature type="region of interest" description="Disordered" evidence="2">
    <location>
        <begin position="1"/>
        <end position="21"/>
    </location>
</feature>
<dbReference type="Proteomes" id="UP000494206">
    <property type="component" value="Unassembled WGS sequence"/>
</dbReference>
<dbReference type="AlphaFoldDB" id="A0A8S1F2N8"/>
<dbReference type="PROSITE" id="PS00107">
    <property type="entry name" value="PROTEIN_KINASE_ATP"/>
    <property type="match status" value="1"/>
</dbReference>
<dbReference type="PANTHER" id="PTHR11909">
    <property type="entry name" value="CASEIN KINASE-RELATED"/>
    <property type="match status" value="1"/>
</dbReference>
<dbReference type="InterPro" id="IPR011009">
    <property type="entry name" value="Kinase-like_dom_sf"/>
</dbReference>
<dbReference type="Pfam" id="PF00069">
    <property type="entry name" value="Pkinase"/>
    <property type="match status" value="1"/>
</dbReference>
<dbReference type="GO" id="GO:0004672">
    <property type="term" value="F:protein kinase activity"/>
    <property type="evidence" value="ECO:0007669"/>
    <property type="project" value="InterPro"/>
</dbReference>
<name>A0A8S1F2N8_9PELO</name>
<protein>
    <recommendedName>
        <fullName evidence="3">Protein kinase domain-containing protein</fullName>
    </recommendedName>
</protein>
<keyword evidence="5" id="KW-1185">Reference proteome</keyword>
<dbReference type="OrthoDB" id="2687620at2759"/>